<proteinExistence type="predicted"/>
<sequence length="177" mass="20476">MEWFKTNGILDEHILRGIAKYGISRTEKVATLVYLAGGTVFILLKVHVLAVFYFIVGLFLVLYQMVLFKRITVHDNLKNMQLVNGVSAFQYITWFDEEGIALINLTNHAEGKILYRHFIKVIETEDILAVQTKKWFVPVFKDQLGPGEVEELFAFLKSRNRKIKIRRLKSTAGSKRK</sequence>
<name>A0A3E3I871_9FIRM</name>
<reference evidence="2" key="1">
    <citation type="submission" date="2018-08" db="EMBL/GenBank/DDBJ databases">
        <title>A genome reference for cultivated species of the human gut microbiota.</title>
        <authorList>
            <person name="Zou Y."/>
            <person name="Xue W."/>
            <person name="Luo G."/>
        </authorList>
    </citation>
    <scope>NUCLEOTIDE SEQUENCE [LARGE SCALE GENOMIC DNA]</scope>
    <source>
        <strain evidence="2">TF05-5AC</strain>
    </source>
</reference>
<keyword evidence="1" id="KW-0472">Membrane</keyword>
<gene>
    <name evidence="2" type="ORF">DXC51_07625</name>
</gene>
<dbReference type="Proteomes" id="UP000260812">
    <property type="component" value="Unassembled WGS sequence"/>
</dbReference>
<dbReference type="RefSeq" id="WP_102290322.1">
    <property type="nucleotide sequence ID" value="NZ_LT969518.1"/>
</dbReference>
<accession>A0A3E3I871</accession>
<keyword evidence="1" id="KW-1133">Transmembrane helix</keyword>
<dbReference type="AlphaFoldDB" id="A0A3E3I871"/>
<evidence type="ECO:0000313" key="2">
    <source>
        <dbReference type="EMBL" id="RGE62651.1"/>
    </source>
</evidence>
<dbReference type="EMBL" id="QVLV01000004">
    <property type="protein sequence ID" value="RGE62651.1"/>
    <property type="molecule type" value="Genomic_DNA"/>
</dbReference>
<feature type="transmembrane region" description="Helical" evidence="1">
    <location>
        <begin position="50"/>
        <end position="68"/>
    </location>
</feature>
<evidence type="ECO:0000256" key="1">
    <source>
        <dbReference type="SAM" id="Phobius"/>
    </source>
</evidence>
<organism evidence="2 3">
    <name type="scientific">Eisenbergiella massiliensis</name>
    <dbReference type="NCBI Taxonomy" id="1720294"/>
    <lineage>
        <taxon>Bacteria</taxon>
        <taxon>Bacillati</taxon>
        <taxon>Bacillota</taxon>
        <taxon>Clostridia</taxon>
        <taxon>Lachnospirales</taxon>
        <taxon>Lachnospiraceae</taxon>
        <taxon>Eisenbergiella</taxon>
    </lineage>
</organism>
<comment type="caution">
    <text evidence="2">The sequence shown here is derived from an EMBL/GenBank/DDBJ whole genome shotgun (WGS) entry which is preliminary data.</text>
</comment>
<keyword evidence="3" id="KW-1185">Reference proteome</keyword>
<evidence type="ECO:0000313" key="3">
    <source>
        <dbReference type="Proteomes" id="UP000260812"/>
    </source>
</evidence>
<protein>
    <submittedName>
        <fullName evidence="2">YcxB family protein</fullName>
    </submittedName>
</protein>
<keyword evidence="1" id="KW-0812">Transmembrane</keyword>